<feature type="region of interest" description="Disordered" evidence="1">
    <location>
        <begin position="41"/>
        <end position="146"/>
    </location>
</feature>
<evidence type="ECO:0000313" key="3">
    <source>
        <dbReference type="EMBL" id="EPS35957.1"/>
    </source>
</evidence>
<dbReference type="OMA" id="VWPPEND"/>
<protein>
    <submittedName>
        <fullName evidence="3">Uncharacterized protein</fullName>
    </submittedName>
</protein>
<dbReference type="AlphaFoldDB" id="S8BL39"/>
<reference evidence="3 4" key="1">
    <citation type="journal article" date="2013" name="PLoS Genet.">
        <title>Genomic mechanisms accounting for the adaptation to parasitism in nematode-trapping fungi.</title>
        <authorList>
            <person name="Meerupati T."/>
            <person name="Andersson K.M."/>
            <person name="Friman E."/>
            <person name="Kumar D."/>
            <person name="Tunlid A."/>
            <person name="Ahren D."/>
        </authorList>
    </citation>
    <scope>NUCLEOTIDE SEQUENCE [LARGE SCALE GENOMIC DNA]</scope>
    <source>
        <strain evidence="3 4">CBS 200.50</strain>
    </source>
</reference>
<sequence>MRVFIFATSALAFLYASPVLGIALAIPRAQDEVNQNFPGAEITTNVPEQMDPEAGSGQDGEQNGDGQDGDQQNENQQNGDQQNGDGNSGVDNNAVDETITTIETPDPGADSSIPDNPIIRVNLGPDDTSASANLTSSSGSNQTEAAMAEYTASEANAGQTSNTIAVEFNRATSKLSLWDMEPEFMGPRGKLEAHMADLGHEDGQLEGGLTCQQHNMVWVDPDPRDEVTLTLGATFVLGEAALLYRDKDCKDRIDEGEEWPSQEYQYSPGDPVPFWFTWIELDRDQLFGFKPMPDGTTLTPLASSIPPVA</sequence>
<feature type="compositionally biased region" description="Low complexity" evidence="1">
    <location>
        <begin position="128"/>
        <end position="141"/>
    </location>
</feature>
<feature type="signal peptide" evidence="2">
    <location>
        <begin position="1"/>
        <end position="21"/>
    </location>
</feature>
<feature type="chain" id="PRO_5004549057" evidence="2">
    <location>
        <begin position="22"/>
        <end position="309"/>
    </location>
</feature>
<comment type="caution">
    <text evidence="3">The sequence shown here is derived from an EMBL/GenBank/DDBJ whole genome shotgun (WGS) entry which is preliminary data.</text>
</comment>
<reference evidence="4" key="2">
    <citation type="submission" date="2013-04" db="EMBL/GenBank/DDBJ databases">
        <title>Genomic mechanisms accounting for the adaptation to parasitism in nematode-trapping fungi.</title>
        <authorList>
            <person name="Ahren D.G."/>
        </authorList>
    </citation>
    <scope>NUCLEOTIDE SEQUENCE [LARGE SCALE GENOMIC DNA]</scope>
    <source>
        <strain evidence="4">CBS 200.50</strain>
    </source>
</reference>
<keyword evidence="2" id="KW-0732">Signal</keyword>
<organism evidence="3 4">
    <name type="scientific">Dactylellina haptotyla (strain CBS 200.50)</name>
    <name type="common">Nematode-trapping fungus</name>
    <name type="synonym">Monacrosporium haptotylum</name>
    <dbReference type="NCBI Taxonomy" id="1284197"/>
    <lineage>
        <taxon>Eukaryota</taxon>
        <taxon>Fungi</taxon>
        <taxon>Dikarya</taxon>
        <taxon>Ascomycota</taxon>
        <taxon>Pezizomycotina</taxon>
        <taxon>Orbiliomycetes</taxon>
        <taxon>Orbiliales</taxon>
        <taxon>Orbiliaceae</taxon>
        <taxon>Dactylellina</taxon>
    </lineage>
</organism>
<evidence type="ECO:0000313" key="4">
    <source>
        <dbReference type="Proteomes" id="UP000015100"/>
    </source>
</evidence>
<proteinExistence type="predicted"/>
<accession>S8BL39</accession>
<feature type="compositionally biased region" description="Low complexity" evidence="1">
    <location>
        <begin position="55"/>
        <end position="93"/>
    </location>
</feature>
<dbReference type="OrthoDB" id="5426714at2759"/>
<dbReference type="EMBL" id="AQGS01001000">
    <property type="protein sequence ID" value="EPS35957.1"/>
    <property type="molecule type" value="Genomic_DNA"/>
</dbReference>
<gene>
    <name evidence="3" type="ORF">H072_10607</name>
</gene>
<dbReference type="HOGENOM" id="CLU_918366_0_0_1"/>
<evidence type="ECO:0000256" key="1">
    <source>
        <dbReference type="SAM" id="MobiDB-lite"/>
    </source>
</evidence>
<keyword evidence="4" id="KW-1185">Reference proteome</keyword>
<name>S8BL39_DACHA</name>
<dbReference type="Proteomes" id="UP000015100">
    <property type="component" value="Unassembled WGS sequence"/>
</dbReference>
<evidence type="ECO:0000256" key="2">
    <source>
        <dbReference type="SAM" id="SignalP"/>
    </source>
</evidence>